<organism evidence="2 3">
    <name type="scientific">Phialocephala subalpina</name>
    <dbReference type="NCBI Taxonomy" id="576137"/>
    <lineage>
        <taxon>Eukaryota</taxon>
        <taxon>Fungi</taxon>
        <taxon>Dikarya</taxon>
        <taxon>Ascomycota</taxon>
        <taxon>Pezizomycotina</taxon>
        <taxon>Leotiomycetes</taxon>
        <taxon>Helotiales</taxon>
        <taxon>Mollisiaceae</taxon>
        <taxon>Phialocephala</taxon>
        <taxon>Phialocephala fortinii species complex</taxon>
    </lineage>
</organism>
<sequence length="347" mass="37557">MSRAPWYAPSQETVEGNMPDPRSLWARGLLLLLKRKRHYSTELLSTSAPLGVRACYAKMEQVVEKLPTFEMFRKMREVLSSESSKGFLYIYSNSSCPPSRTSANAEIRSSVENVLSQWMNSVDRFKRHYSSAAKAQSDESQLLIEQSHAGDAPGYVAQHAEQGNGYQQHAHHGNQSSAAASNGATPAEISCPFKSVLTRADFSVVGAGLLQPFRTSQPKVPAPRGVISQHRVTTSRSTTSNGVILHVTTSQSTLPFSRHASSSDPAVRAALLHRLATIPTAHNSQPFGGYRSPTSSSDNKSTSSFSSSSTLTFGAATAIPASPPAAHIKVTHLQAPTWIKCSIYLIT</sequence>
<feature type="compositionally biased region" description="Low complexity" evidence="1">
    <location>
        <begin position="173"/>
        <end position="184"/>
    </location>
</feature>
<proteinExistence type="predicted"/>
<evidence type="ECO:0000313" key="3">
    <source>
        <dbReference type="Proteomes" id="UP000184330"/>
    </source>
</evidence>
<name>A0A1L7XB95_9HELO</name>
<feature type="region of interest" description="Disordered" evidence="1">
    <location>
        <begin position="283"/>
        <end position="303"/>
    </location>
</feature>
<evidence type="ECO:0000256" key="1">
    <source>
        <dbReference type="SAM" id="MobiDB-lite"/>
    </source>
</evidence>
<reference evidence="2 3" key="1">
    <citation type="submission" date="2016-03" db="EMBL/GenBank/DDBJ databases">
        <authorList>
            <person name="Ploux O."/>
        </authorList>
    </citation>
    <scope>NUCLEOTIDE SEQUENCE [LARGE SCALE GENOMIC DNA]</scope>
    <source>
        <strain evidence="2 3">UAMH 11012</strain>
    </source>
</reference>
<dbReference type="Proteomes" id="UP000184330">
    <property type="component" value="Unassembled WGS sequence"/>
</dbReference>
<feature type="region of interest" description="Disordered" evidence="1">
    <location>
        <begin position="163"/>
        <end position="184"/>
    </location>
</feature>
<dbReference type="EMBL" id="FJOG01000020">
    <property type="protein sequence ID" value="CZR62308.1"/>
    <property type="molecule type" value="Genomic_DNA"/>
</dbReference>
<protein>
    <submittedName>
        <fullName evidence="2">Uncharacterized protein</fullName>
    </submittedName>
</protein>
<feature type="compositionally biased region" description="Low complexity" evidence="1">
    <location>
        <begin position="292"/>
        <end position="303"/>
    </location>
</feature>
<feature type="region of interest" description="Disordered" evidence="1">
    <location>
        <begin position="214"/>
        <end position="238"/>
    </location>
</feature>
<accession>A0A1L7XB95</accession>
<keyword evidence="3" id="KW-1185">Reference proteome</keyword>
<dbReference type="AlphaFoldDB" id="A0A1L7XB95"/>
<gene>
    <name evidence="2" type="ORF">PAC_12205</name>
</gene>
<evidence type="ECO:0000313" key="2">
    <source>
        <dbReference type="EMBL" id="CZR62308.1"/>
    </source>
</evidence>